<feature type="region of interest" description="Disordered" evidence="1">
    <location>
        <begin position="115"/>
        <end position="138"/>
    </location>
</feature>
<evidence type="ECO:0000313" key="3">
    <source>
        <dbReference type="Proteomes" id="UP000239720"/>
    </source>
</evidence>
<dbReference type="Proteomes" id="UP000239720">
    <property type="component" value="Unassembled WGS sequence"/>
</dbReference>
<accession>A0A2S8REP8</accession>
<organism evidence="2 3">
    <name type="scientific">Acetivibrio saccincola</name>
    <dbReference type="NCBI Taxonomy" id="1677857"/>
    <lineage>
        <taxon>Bacteria</taxon>
        <taxon>Bacillati</taxon>
        <taxon>Bacillota</taxon>
        <taxon>Clostridia</taxon>
        <taxon>Eubacteriales</taxon>
        <taxon>Oscillospiraceae</taxon>
        <taxon>Acetivibrio</taxon>
    </lineage>
</organism>
<reference evidence="2 3" key="1">
    <citation type="journal article" date="2018" name="Syst. Appl. Microbiol.">
        <title>Characterization and high-quality draft genome sequence of Herbivorax saccincola A7, an anaerobic, alkaliphilic, thermophilic, cellulolytic, and xylanolytic bacterium.</title>
        <authorList>
            <person name="Aikawa S."/>
            <person name="Baramee S."/>
            <person name="Sermsathanaswadi J."/>
            <person name="Thianheng P."/>
            <person name="Tachaapaikoon C."/>
            <person name="Shikata A."/>
            <person name="Waeonukul R."/>
            <person name="Pason P."/>
            <person name="Ratanakhanokchai K."/>
            <person name="Kosugi A."/>
        </authorList>
    </citation>
    <scope>NUCLEOTIDE SEQUENCE [LARGE SCALE GENOMIC DNA]</scope>
    <source>
        <strain evidence="2 3">A7</strain>
    </source>
</reference>
<dbReference type="EMBL" id="NEMB01000003">
    <property type="protein sequence ID" value="PQQ68228.1"/>
    <property type="molecule type" value="Genomic_DNA"/>
</dbReference>
<sequence>MMEMRNCRSCGKIFAYIGKPVCPTCSKKDEEDFKRVKEYLYENPGASVVQISNDLEISVRKIKTYLREGRLEIIGDEGNLLLECEICGKSIRTGRFCQECSDELVRDIKSVSSQMKKPEVEENKKKMGGAMRYLNRRD</sequence>
<name>A0A2S8REP8_9FIRM</name>
<evidence type="ECO:0000256" key="1">
    <source>
        <dbReference type="SAM" id="MobiDB-lite"/>
    </source>
</evidence>
<protein>
    <submittedName>
        <fullName evidence="2">MerR family transcriptional regulator</fullName>
    </submittedName>
</protein>
<comment type="caution">
    <text evidence="2">The sequence shown here is derived from an EMBL/GenBank/DDBJ whole genome shotgun (WGS) entry which is preliminary data.</text>
</comment>
<dbReference type="AlphaFoldDB" id="A0A2S8REP8"/>
<gene>
    <name evidence="2" type="ORF">B9R14_01490</name>
</gene>
<dbReference type="OrthoDB" id="1739831at2"/>
<proteinExistence type="predicted"/>
<feature type="compositionally biased region" description="Basic and acidic residues" evidence="1">
    <location>
        <begin position="116"/>
        <end position="125"/>
    </location>
</feature>
<evidence type="ECO:0000313" key="2">
    <source>
        <dbReference type="EMBL" id="PQQ68228.1"/>
    </source>
</evidence>